<keyword evidence="2" id="KW-1133">Transmembrane helix</keyword>
<feature type="region of interest" description="Disordered" evidence="1">
    <location>
        <begin position="41"/>
        <end position="163"/>
    </location>
</feature>
<keyword evidence="2" id="KW-0472">Membrane</keyword>
<proteinExistence type="predicted"/>
<feature type="compositionally biased region" description="Basic and acidic residues" evidence="1">
    <location>
        <begin position="141"/>
        <end position="163"/>
    </location>
</feature>
<evidence type="ECO:0000313" key="4">
    <source>
        <dbReference type="Proteomes" id="UP000256964"/>
    </source>
</evidence>
<protein>
    <submittedName>
        <fullName evidence="3">Uncharacterized protein</fullName>
    </submittedName>
</protein>
<feature type="compositionally biased region" description="Polar residues" evidence="1">
    <location>
        <begin position="58"/>
        <end position="77"/>
    </location>
</feature>
<evidence type="ECO:0000256" key="1">
    <source>
        <dbReference type="SAM" id="MobiDB-lite"/>
    </source>
</evidence>
<dbReference type="AlphaFoldDB" id="A0A371CJA3"/>
<accession>A0A371CJA3</accession>
<organism evidence="3 4">
    <name type="scientific">Lentinus brumalis</name>
    <dbReference type="NCBI Taxonomy" id="2498619"/>
    <lineage>
        <taxon>Eukaryota</taxon>
        <taxon>Fungi</taxon>
        <taxon>Dikarya</taxon>
        <taxon>Basidiomycota</taxon>
        <taxon>Agaricomycotina</taxon>
        <taxon>Agaricomycetes</taxon>
        <taxon>Polyporales</taxon>
        <taxon>Polyporaceae</taxon>
        <taxon>Lentinus</taxon>
    </lineage>
</organism>
<reference evidence="3 4" key="1">
    <citation type="journal article" date="2018" name="Biotechnol. Biofuels">
        <title>Integrative visual omics of the white-rot fungus Polyporus brumalis exposes the biotechnological potential of its oxidative enzymes for delignifying raw plant biomass.</title>
        <authorList>
            <person name="Miyauchi S."/>
            <person name="Rancon A."/>
            <person name="Drula E."/>
            <person name="Hage H."/>
            <person name="Chaduli D."/>
            <person name="Favel A."/>
            <person name="Grisel S."/>
            <person name="Henrissat B."/>
            <person name="Herpoel-Gimbert I."/>
            <person name="Ruiz-Duenas F.J."/>
            <person name="Chevret D."/>
            <person name="Hainaut M."/>
            <person name="Lin J."/>
            <person name="Wang M."/>
            <person name="Pangilinan J."/>
            <person name="Lipzen A."/>
            <person name="Lesage-Meessen L."/>
            <person name="Navarro D."/>
            <person name="Riley R."/>
            <person name="Grigoriev I.V."/>
            <person name="Zhou S."/>
            <person name="Raouche S."/>
            <person name="Rosso M.N."/>
        </authorList>
    </citation>
    <scope>NUCLEOTIDE SEQUENCE [LARGE SCALE GENOMIC DNA]</scope>
    <source>
        <strain evidence="3 4">BRFM 1820</strain>
    </source>
</reference>
<gene>
    <name evidence="3" type="ORF">OH76DRAFT_1562159</name>
</gene>
<evidence type="ECO:0000256" key="2">
    <source>
        <dbReference type="SAM" id="Phobius"/>
    </source>
</evidence>
<feature type="transmembrane region" description="Helical" evidence="2">
    <location>
        <begin position="18"/>
        <end position="36"/>
    </location>
</feature>
<sequence>MSDAGKGLPKVPRGNNKLLVGGVAAVSAGLGLFWYAQKSYQGHKETTSAAGAIPTWEQRLQQENQPSNSSDQQQLRSASHKDVPAGPKSVPLPDNDNDERSTGARSAYATAARGKASDKNQDTEPTNQRAKDADSGTIASEHPDAGHDHNRAGSGKVDSKRSF</sequence>
<dbReference type="EMBL" id="KZ857562">
    <property type="protein sequence ID" value="RDX40350.1"/>
    <property type="molecule type" value="Genomic_DNA"/>
</dbReference>
<name>A0A371CJA3_9APHY</name>
<dbReference type="Proteomes" id="UP000256964">
    <property type="component" value="Unassembled WGS sequence"/>
</dbReference>
<keyword evidence="4" id="KW-1185">Reference proteome</keyword>
<evidence type="ECO:0000313" key="3">
    <source>
        <dbReference type="EMBL" id="RDX40350.1"/>
    </source>
</evidence>
<dbReference type="OrthoDB" id="2752355at2759"/>
<keyword evidence="2" id="KW-0812">Transmembrane</keyword>